<evidence type="ECO:0000313" key="1">
    <source>
        <dbReference type="EMBL" id="AKJ01932.1"/>
    </source>
</evidence>
<proteinExistence type="predicted"/>
<sequence>MIRVSLHPFLADDHRLHEATCCQVRLGQRLVRVGGGVRSKRLLQLRNLGRAQLR</sequence>
<dbReference type="AlphaFoldDB" id="A0AAC8TDJ9"/>
<protein>
    <submittedName>
        <fullName evidence="1">Uncharacterized protein</fullName>
    </submittedName>
</protein>
<organism evidence="1 2">
    <name type="scientific">Archangium gephyra</name>
    <dbReference type="NCBI Taxonomy" id="48"/>
    <lineage>
        <taxon>Bacteria</taxon>
        <taxon>Pseudomonadati</taxon>
        <taxon>Myxococcota</taxon>
        <taxon>Myxococcia</taxon>
        <taxon>Myxococcales</taxon>
        <taxon>Cystobacterineae</taxon>
        <taxon>Archangiaceae</taxon>
        <taxon>Archangium</taxon>
    </lineage>
</organism>
<name>A0AAC8TDJ9_9BACT</name>
<accession>A0AAC8TDJ9</accession>
<dbReference type="EMBL" id="CP011509">
    <property type="protein sequence ID" value="AKJ01932.1"/>
    <property type="molecule type" value="Genomic_DNA"/>
</dbReference>
<gene>
    <name evidence="1" type="ORF">AA314_03558</name>
</gene>
<dbReference type="KEGG" id="age:AA314_03558"/>
<reference evidence="1 2" key="1">
    <citation type="submission" date="2015-05" db="EMBL/GenBank/DDBJ databases">
        <title>Genome assembly of Archangium gephyra DSM 2261.</title>
        <authorList>
            <person name="Sharma G."/>
            <person name="Subramanian S."/>
        </authorList>
    </citation>
    <scope>NUCLEOTIDE SEQUENCE [LARGE SCALE GENOMIC DNA]</scope>
    <source>
        <strain evidence="1 2">DSM 2261</strain>
    </source>
</reference>
<evidence type="ECO:0000313" key="2">
    <source>
        <dbReference type="Proteomes" id="UP000035579"/>
    </source>
</evidence>
<dbReference type="Proteomes" id="UP000035579">
    <property type="component" value="Chromosome"/>
</dbReference>